<sequence length="88" mass="9588">MSIPELEDLKREVREMLQNLELVTDAEWRNYIKVRDILASDSDSGLGDLHAGGAFKCAMMGIFETQAGPGQPGEFDAGTVQRFADLGG</sequence>
<gene>
    <name evidence="1" type="ORF">EV652_104365</name>
</gene>
<evidence type="ECO:0000313" key="2">
    <source>
        <dbReference type="Proteomes" id="UP000294508"/>
    </source>
</evidence>
<dbReference type="RefSeq" id="WP_132209511.1">
    <property type="nucleotide sequence ID" value="NZ_SLWN01000004.1"/>
</dbReference>
<reference evidence="1 2" key="1">
    <citation type="journal article" date="2015" name="Stand. Genomic Sci.">
        <title>Genomic Encyclopedia of Bacterial and Archaeal Type Strains, Phase III: the genomes of soil and plant-associated and newly described type strains.</title>
        <authorList>
            <person name="Whitman W.B."/>
            <person name="Woyke T."/>
            <person name="Klenk H.P."/>
            <person name="Zhou Y."/>
            <person name="Lilburn T.G."/>
            <person name="Beck B.J."/>
            <person name="De Vos P."/>
            <person name="Vandamme P."/>
            <person name="Eisen J.A."/>
            <person name="Garrity G."/>
            <person name="Hugenholtz P."/>
            <person name="Kyrpides N.C."/>
        </authorList>
    </citation>
    <scope>NUCLEOTIDE SEQUENCE [LARGE SCALE GENOMIC DNA]</scope>
    <source>
        <strain evidence="1 2">VKM Ac-2572</strain>
    </source>
</reference>
<evidence type="ECO:0000313" key="1">
    <source>
        <dbReference type="EMBL" id="TCO32759.1"/>
    </source>
</evidence>
<dbReference type="OrthoDB" id="9876767at2"/>
<keyword evidence="2" id="KW-1185">Reference proteome</keyword>
<protein>
    <submittedName>
        <fullName evidence="1">Uncharacterized protein</fullName>
    </submittedName>
</protein>
<accession>A0A4R2HP76</accession>
<organism evidence="1 2">
    <name type="scientific">Kribbella steppae</name>
    <dbReference type="NCBI Taxonomy" id="2512223"/>
    <lineage>
        <taxon>Bacteria</taxon>
        <taxon>Bacillati</taxon>
        <taxon>Actinomycetota</taxon>
        <taxon>Actinomycetes</taxon>
        <taxon>Propionibacteriales</taxon>
        <taxon>Kribbellaceae</taxon>
        <taxon>Kribbella</taxon>
    </lineage>
</organism>
<name>A0A4R2HP76_9ACTN</name>
<dbReference type="EMBL" id="SLWN01000004">
    <property type="protein sequence ID" value="TCO32759.1"/>
    <property type="molecule type" value="Genomic_DNA"/>
</dbReference>
<proteinExistence type="predicted"/>
<comment type="caution">
    <text evidence="1">The sequence shown here is derived from an EMBL/GenBank/DDBJ whole genome shotgun (WGS) entry which is preliminary data.</text>
</comment>
<dbReference type="AlphaFoldDB" id="A0A4R2HP76"/>
<dbReference type="Proteomes" id="UP000294508">
    <property type="component" value="Unassembled WGS sequence"/>
</dbReference>